<feature type="domain" description="Pyrroline-5-carboxylate reductase catalytic N-terminal" evidence="2">
    <location>
        <begin position="11"/>
        <end position="102"/>
    </location>
</feature>
<evidence type="ECO:0000259" key="2">
    <source>
        <dbReference type="Pfam" id="PF03807"/>
    </source>
</evidence>
<name>A0A9X1QKV2_9SPHN</name>
<dbReference type="SUPFAM" id="SSF51735">
    <property type="entry name" value="NAD(P)-binding Rossmann-fold domains"/>
    <property type="match status" value="1"/>
</dbReference>
<dbReference type="Gene3D" id="3.40.50.720">
    <property type="entry name" value="NAD(P)-binding Rossmann-like Domain"/>
    <property type="match status" value="1"/>
</dbReference>
<evidence type="ECO:0000256" key="1">
    <source>
        <dbReference type="ARBA" id="ARBA00023002"/>
    </source>
</evidence>
<dbReference type="InterPro" id="IPR028939">
    <property type="entry name" value="P5C_Rdtase_cat_N"/>
</dbReference>
<dbReference type="PANTHER" id="PTHR14239">
    <property type="entry name" value="DUDULIN-RELATED"/>
    <property type="match status" value="1"/>
</dbReference>
<comment type="caution">
    <text evidence="3">The sequence shown here is derived from an EMBL/GenBank/DDBJ whole genome shotgun (WGS) entry which is preliminary data.</text>
</comment>
<dbReference type="PANTHER" id="PTHR14239:SF0">
    <property type="entry name" value="F420-DEPENDENT NADP REDUCTASE"/>
    <property type="match status" value="1"/>
</dbReference>
<evidence type="ECO:0000313" key="4">
    <source>
        <dbReference type="Proteomes" id="UP001139410"/>
    </source>
</evidence>
<dbReference type="InterPro" id="IPR036291">
    <property type="entry name" value="NAD(P)-bd_dom_sf"/>
</dbReference>
<gene>
    <name evidence="3" type="ORF">LVY65_10745</name>
</gene>
<dbReference type="AlphaFoldDB" id="A0A9X1QKV2"/>
<dbReference type="GO" id="GO:0015677">
    <property type="term" value="P:copper ion import"/>
    <property type="evidence" value="ECO:0007669"/>
    <property type="project" value="TreeGrafter"/>
</dbReference>
<protein>
    <submittedName>
        <fullName evidence="3">NAD(P)-binding domain-containing protein</fullName>
    </submittedName>
</protein>
<dbReference type="Proteomes" id="UP001139410">
    <property type="component" value="Unassembled WGS sequence"/>
</dbReference>
<accession>A0A9X1QKV2</accession>
<keyword evidence="4" id="KW-1185">Reference proteome</keyword>
<dbReference type="EMBL" id="JAKFGM010000003">
    <property type="protein sequence ID" value="MCF2515536.1"/>
    <property type="molecule type" value="Genomic_DNA"/>
</dbReference>
<evidence type="ECO:0000313" key="3">
    <source>
        <dbReference type="EMBL" id="MCF2515536.1"/>
    </source>
</evidence>
<dbReference type="InterPro" id="IPR051267">
    <property type="entry name" value="STEAP_metalloreductase"/>
</dbReference>
<reference evidence="3" key="1">
    <citation type="submission" date="2022-01" db="EMBL/GenBank/DDBJ databases">
        <authorList>
            <person name="Jo J.-H."/>
            <person name="Im W.-T."/>
        </authorList>
    </citation>
    <scope>NUCLEOTIDE SEQUENCE</scope>
    <source>
        <strain evidence="3">G124</strain>
    </source>
</reference>
<proteinExistence type="predicted"/>
<dbReference type="RefSeq" id="WP_235068200.1">
    <property type="nucleotide sequence ID" value="NZ_JAKFGM010000003.1"/>
</dbReference>
<dbReference type="GO" id="GO:0005886">
    <property type="term" value="C:plasma membrane"/>
    <property type="evidence" value="ECO:0007669"/>
    <property type="project" value="TreeGrafter"/>
</dbReference>
<dbReference type="Pfam" id="PF03807">
    <property type="entry name" value="F420_oxidored"/>
    <property type="match status" value="1"/>
</dbReference>
<keyword evidence="1" id="KW-0560">Oxidoreductase</keyword>
<dbReference type="GO" id="GO:0008823">
    <property type="term" value="F:cupric reductase (NADH) activity"/>
    <property type="evidence" value="ECO:0007669"/>
    <property type="project" value="TreeGrafter"/>
</dbReference>
<sequence length="223" mass="24570">MTLPTGWLPEIGVIGTGRMGTRLAAMFARAGRRVILGSRDPRRAEAIVEALGVPRLHAGTYEDAASAPAVLPALFLRDELIQHLEALRGHLSGKLLIDISNPFNDDYSDFLTPWDGSSAELLQQQFPEARIVGAFKNVWSEVFDRPLFDGVTSDVLVTGDDELAKQAFLNLAADTPFRYLDAGPLRNSRTVERLTLLTGRLGRQLDIYPTMNWRLLGQTVKAA</sequence>
<organism evidence="3 4">
    <name type="scientific">Sphingomonas cremea</name>
    <dbReference type="NCBI Taxonomy" id="2904799"/>
    <lineage>
        <taxon>Bacteria</taxon>
        <taxon>Pseudomonadati</taxon>
        <taxon>Pseudomonadota</taxon>
        <taxon>Alphaproteobacteria</taxon>
        <taxon>Sphingomonadales</taxon>
        <taxon>Sphingomonadaceae</taxon>
        <taxon>Sphingomonas</taxon>
    </lineage>
</organism>
<dbReference type="GO" id="GO:0052851">
    <property type="term" value="F:ferric-chelate reductase (NADPH) activity"/>
    <property type="evidence" value="ECO:0007669"/>
    <property type="project" value="TreeGrafter"/>
</dbReference>